<keyword evidence="2 9" id="KW-0436">Ligase</keyword>
<organism evidence="12 13">
    <name type="scientific">Sporosarcina psychrophila</name>
    <name type="common">Bacillus psychrophilus</name>
    <dbReference type="NCBI Taxonomy" id="1476"/>
    <lineage>
        <taxon>Bacteria</taxon>
        <taxon>Bacillati</taxon>
        <taxon>Bacillota</taxon>
        <taxon>Bacilli</taxon>
        <taxon>Bacillales</taxon>
        <taxon>Caryophanaceae</taxon>
        <taxon>Sporosarcina</taxon>
    </lineage>
</organism>
<evidence type="ECO:0000256" key="1">
    <source>
        <dbReference type="ARBA" id="ARBA00011245"/>
    </source>
</evidence>
<dbReference type="Pfam" id="PF14535">
    <property type="entry name" value="AMP-binding_C_2"/>
    <property type="match status" value="1"/>
</dbReference>
<evidence type="ECO:0000256" key="6">
    <source>
        <dbReference type="ARBA" id="ARBA00066629"/>
    </source>
</evidence>
<sequence length="442" mass="49610">MYNPQIETMKRDEMESLQLDRLRNTVGAVYKHVDFYREKFEELGIVPEDIRSLDDIAKLPFTNKQDFRDHYPFGLFAVPQEEIVRIHGSSGTSGKPTIVGYTSDDINVWAEVVARSIVAAGGKRSDTFHNSYGYGLFTGGIGLHYGAEALGMAVVPMSGGNTKRQITMIEDLKPRGIGGTPSYMLTIAEKMKEAGINPRQSSMEYGIFGAEPWSEELRIKIEETFNLKAVDIYGLSEIMGPGVSVECHEAQNGLHVQEDHFFVEVINPETLEQVAEGEEGELVFTSLTKRALPIIRYRTGDISSITREICKCGRTTIRMSRVKGRTDDMMIIRGVNVFPSEIERVLLKVESLVPHYQIHLVRADSLDNVELHVEIDRALYETIAGDLTDERVIQLKKEIQSLIKSTCLVSMEVILNIPKTIPRSEGKAIRIIDFRNKNVVGV</sequence>
<accession>A0A921G257</accession>
<dbReference type="InterPro" id="IPR045851">
    <property type="entry name" value="AMP-bd_C_sf"/>
</dbReference>
<evidence type="ECO:0000256" key="4">
    <source>
        <dbReference type="ARBA" id="ARBA00060591"/>
    </source>
</evidence>
<dbReference type="FunFam" id="3.40.50.12780:FF:000016">
    <property type="entry name" value="Phenylacetate-coenzyme A ligase"/>
    <property type="match status" value="1"/>
</dbReference>
<dbReference type="CDD" id="cd05913">
    <property type="entry name" value="PaaK"/>
    <property type="match status" value="1"/>
</dbReference>
<comment type="similarity">
    <text evidence="5 9">Belongs to the phenylacetyl-CoA ligase family.</text>
</comment>
<dbReference type="GO" id="GO:0047475">
    <property type="term" value="F:phenylacetate-CoA ligase activity"/>
    <property type="evidence" value="ECO:0007669"/>
    <property type="project" value="UniProtKB-EC"/>
</dbReference>
<dbReference type="Pfam" id="PF00501">
    <property type="entry name" value="AMP-binding"/>
    <property type="match status" value="1"/>
</dbReference>
<dbReference type="InterPro" id="IPR011880">
    <property type="entry name" value="PA_CoA_ligase"/>
</dbReference>
<name>A0A921G257_SPOPS</name>
<protein>
    <recommendedName>
        <fullName evidence="7 9">Phenylacetate-coenzyme A ligase</fullName>
        <ecNumber evidence="6 9">6.2.1.30</ecNumber>
    </recommendedName>
    <alternativeName>
        <fullName evidence="8 9">Phenylacetyl-CoA ligase</fullName>
    </alternativeName>
</protein>
<dbReference type="PANTHER" id="PTHR43439:SF1">
    <property type="entry name" value="PHENYLACETATE-COENZYME A LIGASE"/>
    <property type="match status" value="1"/>
</dbReference>
<evidence type="ECO:0000259" key="11">
    <source>
        <dbReference type="Pfam" id="PF14535"/>
    </source>
</evidence>
<comment type="subunit">
    <text evidence="1">Monomer.</text>
</comment>
<dbReference type="EMBL" id="DYWT01000261">
    <property type="protein sequence ID" value="HJF33486.1"/>
    <property type="molecule type" value="Genomic_DNA"/>
</dbReference>
<reference evidence="12" key="1">
    <citation type="journal article" date="2021" name="PeerJ">
        <title>Extensive microbial diversity within the chicken gut microbiome revealed by metagenomics and culture.</title>
        <authorList>
            <person name="Gilroy R."/>
            <person name="Ravi A."/>
            <person name="Getino M."/>
            <person name="Pursley I."/>
            <person name="Horton D.L."/>
            <person name="Alikhan N.F."/>
            <person name="Baker D."/>
            <person name="Gharbi K."/>
            <person name="Hall N."/>
            <person name="Watson M."/>
            <person name="Adriaenssens E.M."/>
            <person name="Foster-Nyarko E."/>
            <person name="Jarju S."/>
            <person name="Secka A."/>
            <person name="Antonio M."/>
            <person name="Oren A."/>
            <person name="Chaudhuri R.R."/>
            <person name="La Ragione R."/>
            <person name="Hildebrand F."/>
            <person name="Pallen M.J."/>
        </authorList>
    </citation>
    <scope>NUCLEOTIDE SEQUENCE</scope>
    <source>
        <strain evidence="12">CHK171-7178</strain>
    </source>
</reference>
<gene>
    <name evidence="12" type="ORF">K8V56_17120</name>
</gene>
<dbReference type="GO" id="GO:0010124">
    <property type="term" value="P:phenylacetate catabolic process"/>
    <property type="evidence" value="ECO:0007669"/>
    <property type="project" value="UniProtKB-UniRule"/>
</dbReference>
<evidence type="ECO:0000256" key="5">
    <source>
        <dbReference type="ARBA" id="ARBA00061566"/>
    </source>
</evidence>
<keyword evidence="3 9" id="KW-0547">Nucleotide-binding</keyword>
<comment type="pathway">
    <text evidence="4 9">Aromatic compound metabolism; phenylacetate degradation.</text>
</comment>
<evidence type="ECO:0000313" key="12">
    <source>
        <dbReference type="EMBL" id="HJF33486.1"/>
    </source>
</evidence>
<dbReference type="AlphaFoldDB" id="A0A921G257"/>
<feature type="domain" description="AMP-dependent synthetase/ligase" evidence="10">
    <location>
        <begin position="80"/>
        <end position="285"/>
    </location>
</feature>
<dbReference type="EC" id="6.2.1.30" evidence="6 9"/>
<feature type="domain" description="AMP-dependent ligase C-terminal" evidence="11">
    <location>
        <begin position="334"/>
        <end position="435"/>
    </location>
</feature>
<comment type="catalytic activity">
    <reaction evidence="9">
        <text>2-phenylacetate + ATP + CoA = phenylacetyl-CoA + AMP + diphosphate</text>
        <dbReference type="Rhea" id="RHEA:20956"/>
        <dbReference type="ChEBI" id="CHEBI:18401"/>
        <dbReference type="ChEBI" id="CHEBI:30616"/>
        <dbReference type="ChEBI" id="CHEBI:33019"/>
        <dbReference type="ChEBI" id="CHEBI:57287"/>
        <dbReference type="ChEBI" id="CHEBI:57390"/>
        <dbReference type="ChEBI" id="CHEBI:456215"/>
        <dbReference type="EC" id="6.2.1.30"/>
    </reaction>
</comment>
<evidence type="ECO:0000256" key="7">
    <source>
        <dbReference type="ARBA" id="ARBA00068695"/>
    </source>
</evidence>
<evidence type="ECO:0000313" key="13">
    <source>
        <dbReference type="Proteomes" id="UP000698173"/>
    </source>
</evidence>
<comment type="caution">
    <text evidence="12">The sequence shown here is derived from an EMBL/GenBank/DDBJ whole genome shotgun (WGS) entry which is preliminary data.</text>
</comment>
<dbReference type="Proteomes" id="UP000698173">
    <property type="component" value="Unassembled WGS sequence"/>
</dbReference>
<evidence type="ECO:0000259" key="10">
    <source>
        <dbReference type="Pfam" id="PF00501"/>
    </source>
</evidence>
<dbReference type="PANTHER" id="PTHR43439">
    <property type="entry name" value="PHENYLACETATE-COENZYME A LIGASE"/>
    <property type="match status" value="1"/>
</dbReference>
<evidence type="ECO:0000256" key="2">
    <source>
        <dbReference type="ARBA" id="ARBA00022598"/>
    </source>
</evidence>
<evidence type="ECO:0000256" key="3">
    <source>
        <dbReference type="ARBA" id="ARBA00022741"/>
    </source>
</evidence>
<evidence type="ECO:0000256" key="8">
    <source>
        <dbReference type="ARBA" id="ARBA00075111"/>
    </source>
</evidence>
<dbReference type="PIRSF" id="PIRSF006444">
    <property type="entry name" value="PaaK"/>
    <property type="match status" value="1"/>
</dbReference>
<dbReference type="InterPro" id="IPR000873">
    <property type="entry name" value="AMP-dep_synth/lig_dom"/>
</dbReference>
<dbReference type="Gene3D" id="3.40.50.12780">
    <property type="entry name" value="N-terminal domain of ligase-like"/>
    <property type="match status" value="1"/>
</dbReference>
<comment type="function">
    <text evidence="9">Catalyzes the activation of phenylacetic acid (PA) to phenylacetyl-CoA (PA-CoA).</text>
</comment>
<evidence type="ECO:0000256" key="9">
    <source>
        <dbReference type="PIRNR" id="PIRNR006444"/>
    </source>
</evidence>
<dbReference type="Gene3D" id="3.30.300.30">
    <property type="match status" value="1"/>
</dbReference>
<dbReference type="GO" id="GO:0000166">
    <property type="term" value="F:nucleotide binding"/>
    <property type="evidence" value="ECO:0007669"/>
    <property type="project" value="UniProtKB-KW"/>
</dbReference>
<dbReference type="SUPFAM" id="SSF56801">
    <property type="entry name" value="Acetyl-CoA synthetase-like"/>
    <property type="match status" value="1"/>
</dbReference>
<reference evidence="12" key="2">
    <citation type="submission" date="2021-09" db="EMBL/GenBank/DDBJ databases">
        <authorList>
            <person name="Gilroy R."/>
        </authorList>
    </citation>
    <scope>NUCLEOTIDE SEQUENCE</scope>
    <source>
        <strain evidence="12">CHK171-7178</strain>
    </source>
</reference>
<dbReference type="InterPro" id="IPR028154">
    <property type="entry name" value="AMP-dep_Lig_C"/>
</dbReference>
<dbReference type="InterPro" id="IPR051414">
    <property type="entry name" value="Adenylate-forming_Reductase"/>
</dbReference>
<proteinExistence type="inferred from homology"/>
<dbReference type="InterPro" id="IPR042099">
    <property type="entry name" value="ANL_N_sf"/>
</dbReference>